<feature type="domain" description="Doublecortin" evidence="5">
    <location>
        <begin position="503"/>
        <end position="562"/>
    </location>
</feature>
<keyword evidence="2" id="KW-0677">Repeat</keyword>
<feature type="region of interest" description="Disordered" evidence="4">
    <location>
        <begin position="326"/>
        <end position="348"/>
    </location>
</feature>
<feature type="compositionally biased region" description="Polar residues" evidence="4">
    <location>
        <begin position="167"/>
        <end position="177"/>
    </location>
</feature>
<comment type="caution">
    <text evidence="6">The sequence shown here is derived from an EMBL/GenBank/DDBJ whole genome shotgun (WGS) entry which is preliminary data.</text>
</comment>
<dbReference type="SMART" id="SM00537">
    <property type="entry name" value="DCX"/>
    <property type="match status" value="2"/>
</dbReference>
<keyword evidence="1" id="KW-0597">Phosphoprotein</keyword>
<evidence type="ECO:0000313" key="6">
    <source>
        <dbReference type="EMBL" id="CAB1414045.1"/>
    </source>
</evidence>
<evidence type="ECO:0000259" key="5">
    <source>
        <dbReference type="PROSITE" id="PS50309"/>
    </source>
</evidence>
<evidence type="ECO:0000256" key="1">
    <source>
        <dbReference type="ARBA" id="ARBA00022553"/>
    </source>
</evidence>
<dbReference type="PANTHER" id="PTHR28671:SF3">
    <property type="entry name" value="COILED-COIL DOMAIN-CONTAINING PROTEIN 169"/>
    <property type="match status" value="1"/>
</dbReference>
<dbReference type="Pfam" id="PF15372">
    <property type="entry name" value="DUF4600"/>
    <property type="match status" value="1"/>
</dbReference>
<dbReference type="InterPro" id="IPR036572">
    <property type="entry name" value="Doublecortin_dom_sf"/>
</dbReference>
<dbReference type="AlphaFoldDB" id="A0A9N7Y1C0"/>
<dbReference type="PROSITE" id="PS50309">
    <property type="entry name" value="DC"/>
    <property type="match status" value="2"/>
</dbReference>
<protein>
    <recommendedName>
        <fullName evidence="5">Doublecortin domain-containing protein</fullName>
    </recommendedName>
</protein>
<name>A0A9N7Y1C0_PLEPL</name>
<evidence type="ECO:0000256" key="3">
    <source>
        <dbReference type="SAM" id="Coils"/>
    </source>
</evidence>
<dbReference type="FunFam" id="3.10.20.230:FF:000001">
    <property type="entry name" value="serine/threonine-protein kinase DCLK1 isoform X1"/>
    <property type="match status" value="1"/>
</dbReference>
<feature type="region of interest" description="Disordered" evidence="4">
    <location>
        <begin position="167"/>
        <end position="243"/>
    </location>
</feature>
<feature type="coiled-coil region" evidence="3">
    <location>
        <begin position="18"/>
        <end position="130"/>
    </location>
</feature>
<keyword evidence="3" id="KW-0175">Coiled coil</keyword>
<dbReference type="InterPro" id="IPR003533">
    <property type="entry name" value="Doublecortin_dom"/>
</dbReference>
<dbReference type="PANTHER" id="PTHR28671">
    <property type="entry name" value="COILED-COIL DOMAIN-CONTAINING PROTEIN 169"/>
    <property type="match status" value="1"/>
</dbReference>
<dbReference type="InterPro" id="IPR028022">
    <property type="entry name" value="DUF4600"/>
</dbReference>
<dbReference type="Proteomes" id="UP001153269">
    <property type="component" value="Unassembled WGS sequence"/>
</dbReference>
<evidence type="ECO:0000256" key="4">
    <source>
        <dbReference type="SAM" id="MobiDB-lite"/>
    </source>
</evidence>
<evidence type="ECO:0000256" key="2">
    <source>
        <dbReference type="ARBA" id="ARBA00022737"/>
    </source>
</evidence>
<evidence type="ECO:0000313" key="7">
    <source>
        <dbReference type="Proteomes" id="UP001153269"/>
    </source>
</evidence>
<feature type="compositionally biased region" description="Polar residues" evidence="4">
    <location>
        <begin position="194"/>
        <end position="212"/>
    </location>
</feature>
<sequence length="565" mass="63386">MATDRNMATDSEFSKYDATRLQEELEQEKEMREMLEESVSDLRGTMRELQERLHSVDGEGNEWKTRYETQTELNGQLERQISLIHERLEDLRGNPMDRLASIRSYDDMAVETLRQRLKLLSEEKSDLRTQLTDCHLRTEQEGKAFHKTNDERRAYLSEIAKLSSTIEAQRRQYSTRPQGALDSKLRSSVRHNRSLISSSHLSVPRGKQSSRNAEAHPKKGKEREEEGGGGANMKGGGGCGATAERREEDRGCVQGLHPNEEVVVEVVVVVVGGCLGGNHDRVTWRGREEGNAASVRMELTVREALIARLDSTAVVASLGSEMELEHFDDRDKGQRHGRSSARMNGVASPTHSAHCSLYRTRTLKTLSAEKRAMKVRFYRNGDRYFDGIVYAISVDRFRTFDALLADLTRALSDNVNLPQGVRTIYTLDGSKKITCVDQLVEGDSYVCSSIEAFKKLDYTKNVNPNWSVNVKAAAASSRGPPSLGSAKASGPENRENKEFIRPKLVTVVRSGVKPRKAVRILLNKKTAHSYEQVLTDITDAIKLDSGIVKKIYTLEGKLVRNLCTE</sequence>
<dbReference type="Gene3D" id="3.10.20.230">
    <property type="entry name" value="Doublecortin domain"/>
    <property type="match status" value="2"/>
</dbReference>
<dbReference type="EMBL" id="CADEAL010000085">
    <property type="protein sequence ID" value="CAB1414045.1"/>
    <property type="molecule type" value="Genomic_DNA"/>
</dbReference>
<dbReference type="GO" id="GO:0007417">
    <property type="term" value="P:central nervous system development"/>
    <property type="evidence" value="ECO:0007669"/>
    <property type="project" value="UniProtKB-ARBA"/>
</dbReference>
<accession>A0A9N7Y1C0</accession>
<keyword evidence="7" id="KW-1185">Reference proteome</keyword>
<organism evidence="6 7">
    <name type="scientific">Pleuronectes platessa</name>
    <name type="common">European plaice</name>
    <dbReference type="NCBI Taxonomy" id="8262"/>
    <lineage>
        <taxon>Eukaryota</taxon>
        <taxon>Metazoa</taxon>
        <taxon>Chordata</taxon>
        <taxon>Craniata</taxon>
        <taxon>Vertebrata</taxon>
        <taxon>Euteleostomi</taxon>
        <taxon>Actinopterygii</taxon>
        <taxon>Neopterygii</taxon>
        <taxon>Teleostei</taxon>
        <taxon>Neoteleostei</taxon>
        <taxon>Acanthomorphata</taxon>
        <taxon>Carangaria</taxon>
        <taxon>Pleuronectiformes</taxon>
        <taxon>Pleuronectoidei</taxon>
        <taxon>Pleuronectidae</taxon>
        <taxon>Pleuronectes</taxon>
    </lineage>
</organism>
<feature type="region of interest" description="Disordered" evidence="4">
    <location>
        <begin position="473"/>
        <end position="495"/>
    </location>
</feature>
<feature type="compositionally biased region" description="Gly residues" evidence="4">
    <location>
        <begin position="228"/>
        <end position="240"/>
    </location>
</feature>
<gene>
    <name evidence="6" type="ORF">PLEPLA_LOCUS1748</name>
</gene>
<dbReference type="GO" id="GO:0035556">
    <property type="term" value="P:intracellular signal transduction"/>
    <property type="evidence" value="ECO:0007669"/>
    <property type="project" value="InterPro"/>
</dbReference>
<dbReference type="SUPFAM" id="SSF89837">
    <property type="entry name" value="Doublecortin (DC)"/>
    <property type="match status" value="2"/>
</dbReference>
<proteinExistence type="predicted"/>
<feature type="domain" description="Doublecortin" evidence="5">
    <location>
        <begin position="373"/>
        <end position="459"/>
    </location>
</feature>
<dbReference type="Pfam" id="PF03607">
    <property type="entry name" value="DCX"/>
    <property type="match status" value="2"/>
</dbReference>
<reference evidence="6" key="1">
    <citation type="submission" date="2020-03" db="EMBL/GenBank/DDBJ databases">
        <authorList>
            <person name="Weist P."/>
        </authorList>
    </citation>
    <scope>NUCLEOTIDE SEQUENCE</scope>
</reference>
<feature type="compositionally biased region" description="Basic and acidic residues" evidence="4">
    <location>
        <begin position="213"/>
        <end position="226"/>
    </location>
</feature>